<dbReference type="Gene3D" id="3.40.50.1240">
    <property type="entry name" value="Phosphoglycerate mutase-like"/>
    <property type="match status" value="1"/>
</dbReference>
<dbReference type="GO" id="GO:0004331">
    <property type="term" value="F:fructose-2,6-bisphosphate 2-phosphatase activity"/>
    <property type="evidence" value="ECO:0007669"/>
    <property type="project" value="TreeGrafter"/>
</dbReference>
<evidence type="ECO:0000256" key="1">
    <source>
        <dbReference type="ARBA" id="ARBA00022801"/>
    </source>
</evidence>
<dbReference type="EC" id="5.4.2.1" evidence="4"/>
<dbReference type="AlphaFoldDB" id="A0AAV2VUC7"/>
<dbReference type="InterPro" id="IPR051695">
    <property type="entry name" value="Phosphoglycerate_Mutase"/>
</dbReference>
<dbReference type="GO" id="GO:0005829">
    <property type="term" value="C:cytosol"/>
    <property type="evidence" value="ECO:0007669"/>
    <property type="project" value="TreeGrafter"/>
</dbReference>
<accession>A0AAV2VUC7</accession>
<evidence type="ECO:0000313" key="4">
    <source>
        <dbReference type="EMBL" id="CCO48073.1"/>
    </source>
</evidence>
<dbReference type="PANTHER" id="PTHR46517">
    <property type="entry name" value="FRUCTOSE-2,6-BISPHOSPHATASE TIGAR"/>
    <property type="match status" value="1"/>
</dbReference>
<evidence type="ECO:0000313" key="5">
    <source>
        <dbReference type="Proteomes" id="UP000018211"/>
    </source>
</evidence>
<dbReference type="InterPro" id="IPR001345">
    <property type="entry name" value="PG/BPGM_mutase_AS"/>
</dbReference>
<reference evidence="4 5" key="1">
    <citation type="journal article" date="2013" name="ISME J.">
        <title>Comparative genomics of pathogenic lineages of Vibrio nigripulchritudo identifies virulence-associated traits.</title>
        <authorList>
            <person name="Goudenege D."/>
            <person name="Labreuche Y."/>
            <person name="Krin E."/>
            <person name="Ansquer D."/>
            <person name="Mangenot S."/>
            <person name="Calteau A."/>
            <person name="Medigue C."/>
            <person name="Mazel D."/>
            <person name="Polz M.F."/>
            <person name="Le Roux F."/>
        </authorList>
    </citation>
    <scope>NUCLEOTIDE SEQUENCE [LARGE SCALE GENOMIC DNA]</scope>
    <source>
        <strain evidence="4 5">SOn1</strain>
    </source>
</reference>
<keyword evidence="1" id="KW-0378">Hydrolase</keyword>
<sequence length="205" mass="23106">MPVPDSVFSSKLILIRHGETEWNRAKIMQGWLDSKLTAKGRNQIRSAAVKLQALQCQSPIAIYTSDLGRAMASARIIANQINGYLVVDKRLRERNYGEFQGKPIGDLPPSSFHQTMESDSQYLDRIQSVMSDIAKRKSSYPTVVVGHGEWIGTYLKHYTHQAAFEIPKNGQSVFVRERSFIKESSFVQESCLIREKENAESGGVQ</sequence>
<feature type="binding site" evidence="3">
    <location>
        <begin position="93"/>
        <end position="96"/>
    </location>
    <ligand>
        <name>substrate</name>
    </ligand>
</feature>
<keyword evidence="4" id="KW-0413">Isomerase</keyword>
<name>A0AAV2VUC7_9VIBR</name>
<dbReference type="SMART" id="SM00855">
    <property type="entry name" value="PGAM"/>
    <property type="match status" value="1"/>
</dbReference>
<feature type="active site" description="Tele-phosphohistidine intermediate" evidence="2">
    <location>
        <position position="17"/>
    </location>
</feature>
<dbReference type="GO" id="GO:0016853">
    <property type="term" value="F:isomerase activity"/>
    <property type="evidence" value="ECO:0007669"/>
    <property type="project" value="UniProtKB-KW"/>
</dbReference>
<dbReference type="InterPro" id="IPR029033">
    <property type="entry name" value="His_PPase_superfam"/>
</dbReference>
<dbReference type="Pfam" id="PF00300">
    <property type="entry name" value="His_Phos_1"/>
    <property type="match status" value="1"/>
</dbReference>
<dbReference type="PROSITE" id="PS00175">
    <property type="entry name" value="PG_MUTASE"/>
    <property type="match status" value="1"/>
</dbReference>
<dbReference type="Proteomes" id="UP000018211">
    <property type="component" value="Unassembled WGS sequence"/>
</dbReference>
<dbReference type="PANTHER" id="PTHR46517:SF1">
    <property type="entry name" value="FRUCTOSE-2,6-BISPHOSPHATASE TIGAR"/>
    <property type="match status" value="1"/>
</dbReference>
<feature type="active site" description="Proton donor/acceptor" evidence="2">
    <location>
        <position position="93"/>
    </location>
</feature>
<feature type="binding site" evidence="3">
    <location>
        <position position="69"/>
    </location>
    <ligand>
        <name>substrate</name>
    </ligand>
</feature>
<dbReference type="EMBL" id="CAOF01000137">
    <property type="protein sequence ID" value="CCO48073.1"/>
    <property type="molecule type" value="Genomic_DNA"/>
</dbReference>
<gene>
    <name evidence="4" type="ORF">VIBNISOn1_450036</name>
</gene>
<comment type="caution">
    <text evidence="4">The sequence shown here is derived from an EMBL/GenBank/DDBJ whole genome shotgun (WGS) entry which is preliminary data.</text>
</comment>
<proteinExistence type="predicted"/>
<organism evidence="4 5">
    <name type="scientific">Vibrio nigripulchritudo SOn1</name>
    <dbReference type="NCBI Taxonomy" id="1238450"/>
    <lineage>
        <taxon>Bacteria</taxon>
        <taxon>Pseudomonadati</taxon>
        <taxon>Pseudomonadota</taxon>
        <taxon>Gammaproteobacteria</taxon>
        <taxon>Vibrionales</taxon>
        <taxon>Vibrionaceae</taxon>
        <taxon>Vibrio</taxon>
    </lineage>
</organism>
<dbReference type="SUPFAM" id="SSF53254">
    <property type="entry name" value="Phosphoglycerate mutase-like"/>
    <property type="match status" value="1"/>
</dbReference>
<dbReference type="CDD" id="cd07067">
    <property type="entry name" value="HP_PGM_like"/>
    <property type="match status" value="1"/>
</dbReference>
<evidence type="ECO:0000256" key="2">
    <source>
        <dbReference type="PIRSR" id="PIRSR613078-1"/>
    </source>
</evidence>
<dbReference type="GO" id="GO:0043456">
    <property type="term" value="P:regulation of pentose-phosphate shunt"/>
    <property type="evidence" value="ECO:0007669"/>
    <property type="project" value="TreeGrafter"/>
</dbReference>
<dbReference type="GO" id="GO:0045820">
    <property type="term" value="P:negative regulation of glycolytic process"/>
    <property type="evidence" value="ECO:0007669"/>
    <property type="project" value="TreeGrafter"/>
</dbReference>
<feature type="binding site" evidence="3">
    <location>
        <begin position="16"/>
        <end position="23"/>
    </location>
    <ligand>
        <name>substrate</name>
    </ligand>
</feature>
<dbReference type="RefSeq" id="WP_022612673.1">
    <property type="nucleotide sequence ID" value="NZ_LK391965.1"/>
</dbReference>
<dbReference type="InterPro" id="IPR013078">
    <property type="entry name" value="His_Pase_superF_clade-1"/>
</dbReference>
<evidence type="ECO:0000256" key="3">
    <source>
        <dbReference type="PIRSR" id="PIRSR613078-2"/>
    </source>
</evidence>
<protein>
    <submittedName>
        <fullName evidence="4">Phosphoglycerate mutase</fullName>
        <ecNumber evidence="4">5.4.2.1</ecNumber>
    </submittedName>
</protein>